<sequence length="124" mass="14138">MLEVDKEKIQKMLESDLTSDEIAEYSGIAYTTARELKDGITSIDEASFRTQVKLTYGYKIAFEGHVPEKVSLKRRIAIVDAAIGINKIDGLVLTDEYIEKMYDMVHGRIKRSEFAEYVLLLNND</sequence>
<dbReference type="EMBL" id="KY013612">
    <property type="protein sequence ID" value="AQX82925.1"/>
    <property type="molecule type" value="Genomic_DNA"/>
</dbReference>
<name>A0A1S7BGW6_9STAP</name>
<accession>A0A1S7BGW6</accession>
<dbReference type="AlphaFoldDB" id="A0A1S7BGW6"/>
<reference evidence="1" key="1">
    <citation type="journal article" date="2017" name="Sci. Rep.">
        <title>Novel methicillin resistance gene mecD in clinical Macrococcus caseolyticus strains from bovine and canine sources.</title>
        <authorList>
            <person name="Schwendener S."/>
            <person name="Cotting K."/>
            <person name="Perreten V."/>
        </authorList>
    </citation>
    <scope>NUCLEOTIDE SEQUENCE</scope>
    <source>
        <strain evidence="1">KM0211</strain>
    </source>
</reference>
<dbReference type="RefSeq" id="WP_144781380.1">
    <property type="nucleotide sequence ID" value="NZ_VDZI01000004.1"/>
</dbReference>
<protein>
    <submittedName>
        <fullName evidence="1">Uncharacterized protein</fullName>
    </submittedName>
</protein>
<proteinExistence type="predicted"/>
<organism evidence="1">
    <name type="scientific">Macrococcoides caseolyticum</name>
    <dbReference type="NCBI Taxonomy" id="69966"/>
    <lineage>
        <taxon>Bacteria</taxon>
        <taxon>Bacillati</taxon>
        <taxon>Bacillota</taxon>
        <taxon>Bacilli</taxon>
        <taxon>Bacillales</taxon>
        <taxon>Staphylococcaceae</taxon>
        <taxon>Macrococcoides</taxon>
    </lineage>
</organism>
<evidence type="ECO:0000313" key="1">
    <source>
        <dbReference type="EMBL" id="AQX82925.1"/>
    </source>
</evidence>